<comment type="similarity">
    <text evidence="2">Belongs to the TFIIE alpha subunit family.</text>
</comment>
<dbReference type="InterPro" id="IPR017919">
    <property type="entry name" value="TFIIE/TFIIEa_HTH"/>
</dbReference>
<dbReference type="PROSITE" id="PS51344">
    <property type="entry name" value="HTH_TFE_IIE"/>
    <property type="match status" value="1"/>
</dbReference>
<evidence type="ECO:0000256" key="9">
    <source>
        <dbReference type="ARBA" id="ARBA00023163"/>
    </source>
</evidence>
<keyword evidence="7" id="KW-0007">Acetylation</keyword>
<dbReference type="SUPFAM" id="SSF57783">
    <property type="entry name" value="Zinc beta-ribbon"/>
    <property type="match status" value="1"/>
</dbReference>
<evidence type="ECO:0000256" key="6">
    <source>
        <dbReference type="ARBA" id="ARBA00022833"/>
    </source>
</evidence>
<comment type="subunit">
    <text evidence="12">Tetramer of two alpha and two beta chains. Interacts with TAF6/TAFII80. Interacts with ATF7IP. Interacts with SND1. Part of TBP-based Pol II pre-initiation complex (PIC), in which Pol II core assembles with general transcription factors and other specific initiation factors including GTF2E1, GTF2E2, GTF2F1, GTF2F2, TCEA1, ERCC2, ERCC3, GTF2H2, GTF2H3, GTF2H4, GTF2H5, GTF2A1, GTF2A2, GTF2B and TBP; this large multi-subunit PIC complex mediates DNA unwinding and targets Pol II core to the transcription start site where the first phosphodiester bond forms.</text>
</comment>
<reference evidence="17" key="1">
    <citation type="journal article" date="2021" name="Mol. Ecol. Resour.">
        <title>Phylogenomic analyses of the genus Drosophila reveals genomic signals of climate adaptation.</title>
        <authorList>
            <person name="Li F."/>
            <person name="Rane R.V."/>
            <person name="Luria V."/>
            <person name="Xiong Z."/>
            <person name="Chen J."/>
            <person name="Li Z."/>
            <person name="Catullo R.A."/>
            <person name="Griffin P.C."/>
            <person name="Schiffer M."/>
            <person name="Pearce S."/>
            <person name="Lee S.F."/>
            <person name="McElroy K."/>
            <person name="Stocker A."/>
            <person name="Shirriffs J."/>
            <person name="Cockerell F."/>
            <person name="Coppin C."/>
            <person name="Sgro C.M."/>
            <person name="Karger A."/>
            <person name="Cain J.W."/>
            <person name="Weber J.A."/>
            <person name="Santpere G."/>
            <person name="Kirschner M.W."/>
            <person name="Hoffmann A.A."/>
            <person name="Oakeshott J.G."/>
            <person name="Zhang G."/>
        </authorList>
    </citation>
    <scope>NUCLEOTIDE SEQUENCE</scope>
    <source>
        <strain evidence="17">BGI-SZ-2011g</strain>
    </source>
</reference>
<dbReference type="AlphaFoldDB" id="A0AAD4K245"/>
<name>A0AAD4K245_9MUSC</name>
<dbReference type="GO" id="GO:0008270">
    <property type="term" value="F:zinc ion binding"/>
    <property type="evidence" value="ECO:0007669"/>
    <property type="project" value="UniProtKB-KW"/>
</dbReference>
<comment type="caution">
    <text evidence="17">The sequence shown here is derived from an EMBL/GenBank/DDBJ whole genome shotgun (WGS) entry which is preliminary data.</text>
</comment>
<keyword evidence="6" id="KW-0862">Zinc</keyword>
<evidence type="ECO:0000256" key="2">
    <source>
        <dbReference type="ARBA" id="ARBA00008947"/>
    </source>
</evidence>
<keyword evidence="4" id="KW-0479">Metal-binding</keyword>
<accession>A0AAD4K245</accession>
<evidence type="ECO:0000259" key="16">
    <source>
        <dbReference type="PROSITE" id="PS51344"/>
    </source>
</evidence>
<evidence type="ECO:0000256" key="11">
    <source>
        <dbReference type="ARBA" id="ARBA00025581"/>
    </source>
</evidence>
<evidence type="ECO:0000256" key="5">
    <source>
        <dbReference type="ARBA" id="ARBA00022771"/>
    </source>
</evidence>
<keyword evidence="9" id="KW-0804">Transcription</keyword>
<feature type="compositionally biased region" description="Basic and acidic residues" evidence="15">
    <location>
        <begin position="331"/>
        <end position="340"/>
    </location>
</feature>
<evidence type="ECO:0000256" key="12">
    <source>
        <dbReference type="ARBA" id="ARBA00065242"/>
    </source>
</evidence>
<evidence type="ECO:0000256" key="13">
    <source>
        <dbReference type="ARBA" id="ARBA00073913"/>
    </source>
</evidence>
<feature type="region of interest" description="Disordered" evidence="15">
    <location>
        <begin position="286"/>
        <end position="317"/>
    </location>
</feature>
<dbReference type="Proteomes" id="UP001200034">
    <property type="component" value="Unassembled WGS sequence"/>
</dbReference>
<gene>
    <name evidence="17" type="ORF">KR093_006249</name>
</gene>
<comment type="subcellular location">
    <subcellularLocation>
        <location evidence="1">Nucleus</location>
    </subcellularLocation>
</comment>
<evidence type="ECO:0000256" key="1">
    <source>
        <dbReference type="ARBA" id="ARBA00004123"/>
    </source>
</evidence>
<evidence type="ECO:0000256" key="14">
    <source>
        <dbReference type="ARBA" id="ARBA00080958"/>
    </source>
</evidence>
<evidence type="ECO:0000256" key="4">
    <source>
        <dbReference type="ARBA" id="ARBA00022723"/>
    </source>
</evidence>
<dbReference type="Pfam" id="PF11521">
    <property type="entry name" value="TFIIE-A_C"/>
    <property type="match status" value="1"/>
</dbReference>
<feature type="compositionally biased region" description="Low complexity" evidence="15">
    <location>
        <begin position="300"/>
        <end position="311"/>
    </location>
</feature>
<evidence type="ECO:0000313" key="17">
    <source>
        <dbReference type="EMBL" id="KAH8371096.1"/>
    </source>
</evidence>
<keyword evidence="18" id="KW-1185">Reference proteome</keyword>
<dbReference type="Gene3D" id="3.30.40.10">
    <property type="entry name" value="Zinc/RING finger domain, C3HC4 (zinc finger)"/>
    <property type="match status" value="1"/>
</dbReference>
<keyword evidence="8" id="KW-0805">Transcription regulation</keyword>
<comment type="function">
    <text evidence="11">Recruits TFIIH to the initiation complex and stimulates the RNA polymerase II C-terminal domain kinase and DNA-dependent ATPase activities of TFIIH. Both TFIIH and TFIIE are required for promoter clearance by RNA polymerase.</text>
</comment>
<evidence type="ECO:0000256" key="8">
    <source>
        <dbReference type="ARBA" id="ARBA00023015"/>
    </source>
</evidence>
<dbReference type="GO" id="GO:0006367">
    <property type="term" value="P:transcription initiation at RNA polymerase II promoter"/>
    <property type="evidence" value="ECO:0007669"/>
    <property type="project" value="InterPro"/>
</dbReference>
<feature type="region of interest" description="Disordered" evidence="15">
    <location>
        <begin position="331"/>
        <end position="362"/>
    </location>
</feature>
<dbReference type="SMART" id="SM00531">
    <property type="entry name" value="TFIIE"/>
    <property type="match status" value="1"/>
</dbReference>
<proteinExistence type="inferred from homology"/>
<evidence type="ECO:0000256" key="7">
    <source>
        <dbReference type="ARBA" id="ARBA00022990"/>
    </source>
</evidence>
<evidence type="ECO:0000256" key="15">
    <source>
        <dbReference type="SAM" id="MobiDB-lite"/>
    </source>
</evidence>
<dbReference type="InterPro" id="IPR013083">
    <property type="entry name" value="Znf_RING/FYVE/PHD"/>
</dbReference>
<dbReference type="Gene3D" id="6.10.140.1250">
    <property type="match status" value="1"/>
</dbReference>
<evidence type="ECO:0000256" key="3">
    <source>
        <dbReference type="ARBA" id="ARBA00022553"/>
    </source>
</evidence>
<protein>
    <recommendedName>
        <fullName evidence="13">General transcription factor IIE subunit 1</fullName>
    </recommendedName>
    <alternativeName>
        <fullName evidence="14">Transcription initiation factor IIE subunit alpha</fullName>
    </alternativeName>
</protein>
<organism evidence="17 18">
    <name type="scientific">Drosophila rubida</name>
    <dbReference type="NCBI Taxonomy" id="30044"/>
    <lineage>
        <taxon>Eukaryota</taxon>
        <taxon>Metazoa</taxon>
        <taxon>Ecdysozoa</taxon>
        <taxon>Arthropoda</taxon>
        <taxon>Hexapoda</taxon>
        <taxon>Insecta</taxon>
        <taxon>Pterygota</taxon>
        <taxon>Neoptera</taxon>
        <taxon>Endopterygota</taxon>
        <taxon>Diptera</taxon>
        <taxon>Brachycera</taxon>
        <taxon>Muscomorpha</taxon>
        <taxon>Ephydroidea</taxon>
        <taxon>Drosophilidae</taxon>
        <taxon>Drosophila</taxon>
    </lineage>
</organism>
<keyword evidence="5" id="KW-0863">Zinc-finger</keyword>
<dbReference type="InterPro" id="IPR002853">
    <property type="entry name" value="TFIIE_asu"/>
</dbReference>
<keyword evidence="10" id="KW-0539">Nucleus</keyword>
<dbReference type="EMBL" id="JAJJHW010002585">
    <property type="protein sequence ID" value="KAH8371096.1"/>
    <property type="molecule type" value="Genomic_DNA"/>
</dbReference>
<keyword evidence="3" id="KW-0597">Phosphoprotein</keyword>
<dbReference type="GO" id="GO:0005673">
    <property type="term" value="C:transcription factor TFIIE complex"/>
    <property type="evidence" value="ECO:0007669"/>
    <property type="project" value="TreeGrafter"/>
</dbReference>
<dbReference type="InterPro" id="IPR039997">
    <property type="entry name" value="TFE"/>
</dbReference>
<dbReference type="PANTHER" id="PTHR13097:SF7">
    <property type="entry name" value="GENERAL TRANSCRIPTION FACTOR IIE SUBUNIT 1"/>
    <property type="match status" value="1"/>
</dbReference>
<dbReference type="Pfam" id="PF02002">
    <property type="entry name" value="TFIIE_alpha"/>
    <property type="match status" value="1"/>
</dbReference>
<evidence type="ECO:0000313" key="18">
    <source>
        <dbReference type="Proteomes" id="UP001200034"/>
    </source>
</evidence>
<feature type="domain" description="HTH TFE/IIEalpha-type" evidence="16">
    <location>
        <begin position="28"/>
        <end position="118"/>
    </location>
</feature>
<sequence>MSSTSAAASNAAPAKTEVRYVTEVPSSLKQLARLVVRGFYSQEDALIIDMLVRNPCMKEDDIGELLRFEKKQLRARITTLRTDKFIQIRLKMETGPDGKAQKVNYYFINYKTFVNVVKYKLDLMRKRMETEERDATSRASFKCSMCSKTFTDLEADQLFDMATLEFRCTYCGSIVEEDSAAMPKKDSRLMLAHFNEQLQPLYDLLREVEGIKLAPEVLEPEPVDIDTIRGITKPNAMRPDSMQWSGEATRNQGFAVEETRVDVTIGGDDSSEAVVERKSRPIWMTESTVITDADGGDGNSLSEATQSSSTSGHRNKKENEDIMSVLLQHEKQPGQRDAHLKGIHKGSNANSSDSSDDENDIDNTKIREFSNSYTQVLLCKPSLFSIAASVDFDNYINSESEDEDDDVPTVLVGGRPHPLDQMDDKLIAQMTPQEKENYIHVYQQHYSHIYD</sequence>
<dbReference type="InterPro" id="IPR021600">
    <property type="entry name" value="TFIIE_asu_C"/>
</dbReference>
<dbReference type="InterPro" id="IPR024550">
    <property type="entry name" value="TFIIEa/SarR/Rpc3_HTH_dom"/>
</dbReference>
<dbReference type="PANTHER" id="PTHR13097">
    <property type="entry name" value="TRANSCRIPTION INITIATION FACTOR IIE, ALPHA SUBUNIT"/>
    <property type="match status" value="1"/>
</dbReference>
<dbReference type="FunFam" id="3.30.40.10:FF:000087">
    <property type="entry name" value="General transcription factor IIE subunit 1"/>
    <property type="match status" value="1"/>
</dbReference>
<evidence type="ECO:0000256" key="10">
    <source>
        <dbReference type="ARBA" id="ARBA00023242"/>
    </source>
</evidence>